<dbReference type="InterPro" id="IPR052360">
    <property type="entry name" value="Transcr_Regulatory_Proteins"/>
</dbReference>
<keyword evidence="6" id="KW-0539">Nucleus</keyword>
<dbReference type="STRING" id="1441469.A0A1Q5QA82"/>
<reference evidence="9 10" key="1">
    <citation type="submission" date="2015-06" db="EMBL/GenBank/DDBJ databases">
        <title>Talaromyces atroroseus IBT 11181 draft genome.</title>
        <authorList>
            <person name="Rasmussen K.B."/>
            <person name="Rasmussen S."/>
            <person name="Petersen B."/>
            <person name="Sicheritz-Ponten T."/>
            <person name="Mortensen U.H."/>
            <person name="Thrane U."/>
        </authorList>
    </citation>
    <scope>NUCLEOTIDE SEQUENCE [LARGE SCALE GENOMIC DNA]</scope>
    <source>
        <strain evidence="9 10">IBT 11181</strain>
    </source>
</reference>
<feature type="domain" description="Zn(2)-C6 fungal-type" evidence="8">
    <location>
        <begin position="15"/>
        <end position="45"/>
    </location>
</feature>
<dbReference type="Proteomes" id="UP000214365">
    <property type="component" value="Unassembled WGS sequence"/>
</dbReference>
<sequence>MLIDARATRAKSRRGCKTCKIRRVKCGEEKPHCVRCSSTGRKCEYDVSILNLHNPLSLSPNTVWRERRSFASYFQHTAPYIGGGLDVAFWSTVVPQVCRSEPAIWDAIIAVSALFETPEPPAPEFGPLSSWKKGQNHRDALAWYARSVSAVRQRIERGRLDIFVGLISCILFICIEGLQEGVEEAMRLYNQGVCLILTLRAQIAAGVVSATKASLLEDTIVPIFDRLGAIALPIGTRVHTLQRDTIDASRQEFISLKAAREAAVSLAADVQFFEYICIEHLRETGASHVDQELLGQQTTLSARLSSWHTSVTNLLDSLRAKGLLSPQQTGTGALLLAHHEMLYTIVRTCTYPSLTATDAYLLNYQNIVEQSSIALDASARSDGTQPPYTFELNIGVPLWFTCLRCREPQTRRMALALLRRAPRVQGFSQRHSAVDFGERIMVLEERNAMKMNAPLTPLSPLSQSPSSSSSSSRISRFDPTVFLTTPNHEYAPTPHSILSDINNNNNKISAAALIPEEARIGPVSIFRPQDGFPRGTTEQDIAKWKMRGPKQIFLRLSWNEHDVESDTWRTVHEYVPTTF</sequence>
<dbReference type="SUPFAM" id="SSF57701">
    <property type="entry name" value="Zn2/Cys6 DNA-binding domain"/>
    <property type="match status" value="1"/>
</dbReference>
<evidence type="ECO:0000256" key="4">
    <source>
        <dbReference type="ARBA" id="ARBA00023125"/>
    </source>
</evidence>
<dbReference type="Pfam" id="PF00172">
    <property type="entry name" value="Zn_clus"/>
    <property type="match status" value="1"/>
</dbReference>
<dbReference type="GeneID" id="31001573"/>
<evidence type="ECO:0000256" key="1">
    <source>
        <dbReference type="ARBA" id="ARBA00022723"/>
    </source>
</evidence>
<keyword evidence="4" id="KW-0238">DNA-binding</keyword>
<evidence type="ECO:0000259" key="8">
    <source>
        <dbReference type="PROSITE" id="PS50048"/>
    </source>
</evidence>
<dbReference type="OrthoDB" id="4225229at2759"/>
<keyword evidence="3" id="KW-0805">Transcription regulation</keyword>
<protein>
    <recommendedName>
        <fullName evidence="8">Zn(2)-C6 fungal-type domain-containing protein</fullName>
    </recommendedName>
</protein>
<dbReference type="GO" id="GO:0003677">
    <property type="term" value="F:DNA binding"/>
    <property type="evidence" value="ECO:0007669"/>
    <property type="project" value="UniProtKB-KW"/>
</dbReference>
<name>A0A1Q5QA82_TALAT</name>
<dbReference type="PANTHER" id="PTHR36206">
    <property type="entry name" value="ASPERCRYPTIN BIOSYNTHESIS CLUSTER-SPECIFIC TRANSCRIPTION REGULATOR ATNN-RELATED"/>
    <property type="match status" value="1"/>
</dbReference>
<dbReference type="PROSITE" id="PS50048">
    <property type="entry name" value="ZN2_CY6_FUNGAL_2"/>
    <property type="match status" value="1"/>
</dbReference>
<evidence type="ECO:0000256" key="3">
    <source>
        <dbReference type="ARBA" id="ARBA00023015"/>
    </source>
</evidence>
<dbReference type="PROSITE" id="PS00463">
    <property type="entry name" value="ZN2_CY6_FUNGAL_1"/>
    <property type="match status" value="1"/>
</dbReference>
<evidence type="ECO:0000313" key="10">
    <source>
        <dbReference type="Proteomes" id="UP000214365"/>
    </source>
</evidence>
<feature type="compositionally biased region" description="Low complexity" evidence="7">
    <location>
        <begin position="454"/>
        <end position="472"/>
    </location>
</feature>
<dbReference type="CDD" id="cd00067">
    <property type="entry name" value="GAL4"/>
    <property type="match status" value="1"/>
</dbReference>
<dbReference type="PANTHER" id="PTHR36206:SF14">
    <property type="entry name" value="ZN(2)-C6 FUNGAL-TYPE DOMAIN-CONTAINING PROTEIN-RELATED"/>
    <property type="match status" value="1"/>
</dbReference>
<evidence type="ECO:0000256" key="5">
    <source>
        <dbReference type="ARBA" id="ARBA00023163"/>
    </source>
</evidence>
<feature type="region of interest" description="Disordered" evidence="7">
    <location>
        <begin position="454"/>
        <end position="474"/>
    </location>
</feature>
<dbReference type="GO" id="GO:0000981">
    <property type="term" value="F:DNA-binding transcription factor activity, RNA polymerase II-specific"/>
    <property type="evidence" value="ECO:0007669"/>
    <property type="project" value="InterPro"/>
</dbReference>
<organism evidence="9 10">
    <name type="scientific">Talaromyces atroroseus</name>
    <dbReference type="NCBI Taxonomy" id="1441469"/>
    <lineage>
        <taxon>Eukaryota</taxon>
        <taxon>Fungi</taxon>
        <taxon>Dikarya</taxon>
        <taxon>Ascomycota</taxon>
        <taxon>Pezizomycotina</taxon>
        <taxon>Eurotiomycetes</taxon>
        <taxon>Eurotiomycetidae</taxon>
        <taxon>Eurotiales</taxon>
        <taxon>Trichocomaceae</taxon>
        <taxon>Talaromyces</taxon>
        <taxon>Talaromyces sect. Trachyspermi</taxon>
    </lineage>
</organism>
<keyword evidence="2" id="KW-0862">Zinc</keyword>
<dbReference type="EMBL" id="LFMY01000002">
    <property type="protein sequence ID" value="OKL62842.1"/>
    <property type="molecule type" value="Genomic_DNA"/>
</dbReference>
<evidence type="ECO:0000256" key="7">
    <source>
        <dbReference type="SAM" id="MobiDB-lite"/>
    </source>
</evidence>
<dbReference type="GO" id="GO:0008270">
    <property type="term" value="F:zinc ion binding"/>
    <property type="evidence" value="ECO:0007669"/>
    <property type="project" value="InterPro"/>
</dbReference>
<dbReference type="SMART" id="SM00066">
    <property type="entry name" value="GAL4"/>
    <property type="match status" value="1"/>
</dbReference>
<gene>
    <name evidence="9" type="ORF">UA08_01818</name>
</gene>
<keyword evidence="5" id="KW-0804">Transcription</keyword>
<evidence type="ECO:0000256" key="6">
    <source>
        <dbReference type="ARBA" id="ARBA00023242"/>
    </source>
</evidence>
<evidence type="ECO:0000256" key="2">
    <source>
        <dbReference type="ARBA" id="ARBA00022833"/>
    </source>
</evidence>
<dbReference type="Gene3D" id="4.10.240.10">
    <property type="entry name" value="Zn(2)-C6 fungal-type DNA-binding domain"/>
    <property type="match status" value="1"/>
</dbReference>
<comment type="caution">
    <text evidence="9">The sequence shown here is derived from an EMBL/GenBank/DDBJ whole genome shotgun (WGS) entry which is preliminary data.</text>
</comment>
<dbReference type="AlphaFoldDB" id="A0A1Q5QA82"/>
<keyword evidence="10" id="KW-1185">Reference proteome</keyword>
<dbReference type="RefSeq" id="XP_020122963.1">
    <property type="nucleotide sequence ID" value="XM_020261523.1"/>
</dbReference>
<accession>A0A1Q5QA82</accession>
<dbReference type="InterPro" id="IPR001138">
    <property type="entry name" value="Zn2Cys6_DnaBD"/>
</dbReference>
<proteinExistence type="predicted"/>
<evidence type="ECO:0000313" key="9">
    <source>
        <dbReference type="EMBL" id="OKL62842.1"/>
    </source>
</evidence>
<dbReference type="InterPro" id="IPR036864">
    <property type="entry name" value="Zn2-C6_fun-type_DNA-bd_sf"/>
</dbReference>
<keyword evidence="1" id="KW-0479">Metal-binding</keyword>